<dbReference type="EC" id="3.2.1.52" evidence="3"/>
<dbReference type="EMBL" id="VSSQ01001078">
    <property type="protein sequence ID" value="MPM04872.1"/>
    <property type="molecule type" value="Genomic_DNA"/>
</dbReference>
<dbReference type="InterPro" id="IPR017853">
    <property type="entry name" value="GH"/>
</dbReference>
<evidence type="ECO:0000259" key="7">
    <source>
        <dbReference type="Pfam" id="PF00933"/>
    </source>
</evidence>
<dbReference type="GO" id="GO:0005975">
    <property type="term" value="P:carbohydrate metabolic process"/>
    <property type="evidence" value="ECO:0007669"/>
    <property type="project" value="InterPro"/>
</dbReference>
<name>A0A644WM43_9ZZZZ</name>
<protein>
    <recommendedName>
        <fullName evidence="3">beta-N-acetylhexosaminidase</fullName>
        <ecNumber evidence="3">3.2.1.52</ecNumber>
    </recommendedName>
</protein>
<sequence>MLGNVFKKLFLLLIVTALLVGTALGVWCAPRTDLFFWESATPTPTQTAVLAATTSPEPEATAEPTPTPVAEPATTEEWIDRYIEGMTTSEKLGQLVIFGFSGTTDITDAFREVDQTYQVGNLVLYGSNIKNSNSDGGFAQCKKMLTAVKDRLTTEIPPLVCIDVEGGSVVRFRWNPQPVSARSLGRRRDADYATEQFTTIGAKLLSVGINLDLAPVLDVSENPMDTVLETRIISEDASITAAIGQAIIEGLHSSGCLASAKHFPGHGGTTEDSHLVTPIIEKTLEELQSYDLIPFQTAVESGVDAVMIAHILYPALDETDIASMSAPIMTDLLRKQMGFNGLIISDDFRMEGMLSRYTLEEASVKFLLAGGDMILCGAESDKQTAIMSALTAAAESGLLTPGRIDESVRRVLLAKVSLGWDVAAAAAAQTAEN</sequence>
<dbReference type="Gene3D" id="3.20.20.300">
    <property type="entry name" value="Glycoside hydrolase, family 3, N-terminal domain"/>
    <property type="match status" value="1"/>
</dbReference>
<dbReference type="PANTHER" id="PTHR30480:SF13">
    <property type="entry name" value="BETA-HEXOSAMINIDASE"/>
    <property type="match status" value="1"/>
</dbReference>
<dbReference type="PANTHER" id="PTHR30480">
    <property type="entry name" value="BETA-HEXOSAMINIDASE-RELATED"/>
    <property type="match status" value="1"/>
</dbReference>
<dbReference type="GO" id="GO:0004563">
    <property type="term" value="F:beta-N-acetylhexosaminidase activity"/>
    <property type="evidence" value="ECO:0007669"/>
    <property type="project" value="UniProtKB-EC"/>
</dbReference>
<evidence type="ECO:0000256" key="6">
    <source>
        <dbReference type="SAM" id="MobiDB-lite"/>
    </source>
</evidence>
<proteinExistence type="inferred from homology"/>
<evidence type="ECO:0000256" key="2">
    <source>
        <dbReference type="ARBA" id="ARBA00005336"/>
    </source>
</evidence>
<keyword evidence="4 8" id="KW-0378">Hydrolase</keyword>
<dbReference type="SUPFAM" id="SSF51445">
    <property type="entry name" value="(Trans)glycosidases"/>
    <property type="match status" value="1"/>
</dbReference>
<accession>A0A644WM43</accession>
<feature type="domain" description="Glycoside hydrolase family 3 N-terminal" evidence="7">
    <location>
        <begin position="87"/>
        <end position="412"/>
    </location>
</feature>
<feature type="region of interest" description="Disordered" evidence="6">
    <location>
        <begin position="52"/>
        <end position="72"/>
    </location>
</feature>
<evidence type="ECO:0000256" key="5">
    <source>
        <dbReference type="ARBA" id="ARBA00023295"/>
    </source>
</evidence>
<evidence type="ECO:0000256" key="3">
    <source>
        <dbReference type="ARBA" id="ARBA00012663"/>
    </source>
</evidence>
<reference evidence="8" key="1">
    <citation type="submission" date="2019-08" db="EMBL/GenBank/DDBJ databases">
        <authorList>
            <person name="Kucharzyk K."/>
            <person name="Murdoch R.W."/>
            <person name="Higgins S."/>
            <person name="Loffler F."/>
        </authorList>
    </citation>
    <scope>NUCLEOTIDE SEQUENCE</scope>
</reference>
<evidence type="ECO:0000313" key="8">
    <source>
        <dbReference type="EMBL" id="MPM04872.1"/>
    </source>
</evidence>
<keyword evidence="5 8" id="KW-0326">Glycosidase</keyword>
<comment type="similarity">
    <text evidence="2">Belongs to the glycosyl hydrolase 3 family.</text>
</comment>
<organism evidence="8">
    <name type="scientific">bioreactor metagenome</name>
    <dbReference type="NCBI Taxonomy" id="1076179"/>
    <lineage>
        <taxon>unclassified sequences</taxon>
        <taxon>metagenomes</taxon>
        <taxon>ecological metagenomes</taxon>
    </lineage>
</organism>
<dbReference type="InterPro" id="IPR036962">
    <property type="entry name" value="Glyco_hydro_3_N_sf"/>
</dbReference>
<dbReference type="Pfam" id="PF00933">
    <property type="entry name" value="Glyco_hydro_3"/>
    <property type="match status" value="1"/>
</dbReference>
<dbReference type="InterPro" id="IPR001764">
    <property type="entry name" value="Glyco_hydro_3_N"/>
</dbReference>
<evidence type="ECO:0000256" key="1">
    <source>
        <dbReference type="ARBA" id="ARBA00001231"/>
    </source>
</evidence>
<gene>
    <name evidence="8" type="primary">nagZ_13</name>
    <name evidence="8" type="ORF">SDC9_51153</name>
</gene>
<comment type="catalytic activity">
    <reaction evidence="1">
        <text>Hydrolysis of terminal non-reducing N-acetyl-D-hexosamine residues in N-acetyl-beta-D-hexosaminides.</text>
        <dbReference type="EC" id="3.2.1.52"/>
    </reaction>
</comment>
<dbReference type="AlphaFoldDB" id="A0A644WM43"/>
<evidence type="ECO:0000256" key="4">
    <source>
        <dbReference type="ARBA" id="ARBA00022801"/>
    </source>
</evidence>
<dbReference type="GO" id="GO:0009254">
    <property type="term" value="P:peptidoglycan turnover"/>
    <property type="evidence" value="ECO:0007669"/>
    <property type="project" value="TreeGrafter"/>
</dbReference>
<comment type="caution">
    <text evidence="8">The sequence shown here is derived from an EMBL/GenBank/DDBJ whole genome shotgun (WGS) entry which is preliminary data.</text>
</comment>
<dbReference type="InterPro" id="IPR050226">
    <property type="entry name" value="NagZ_Beta-hexosaminidase"/>
</dbReference>